<evidence type="ECO:0000313" key="2">
    <source>
        <dbReference type="Proteomes" id="UP001501584"/>
    </source>
</evidence>
<sequence length="70" mass="7657">MRTIAYVGTGRFDIGISGYLEPQNRPPWDARSAAFLCGADEIARTRGTFTNAGREWNNIRTNIISTGHGG</sequence>
<evidence type="ECO:0000313" key="1">
    <source>
        <dbReference type="EMBL" id="GAA2349211.1"/>
    </source>
</evidence>
<protein>
    <submittedName>
        <fullName evidence="1">Uncharacterized protein</fullName>
    </submittedName>
</protein>
<accession>A0ABP5TBQ7</accession>
<comment type="caution">
    <text evidence="1">The sequence shown here is derived from an EMBL/GenBank/DDBJ whole genome shotgun (WGS) entry which is preliminary data.</text>
</comment>
<keyword evidence="2" id="KW-1185">Reference proteome</keyword>
<gene>
    <name evidence="1" type="ORF">GCM10010403_48980</name>
</gene>
<reference evidence="2" key="1">
    <citation type="journal article" date="2019" name="Int. J. Syst. Evol. Microbiol.">
        <title>The Global Catalogue of Microorganisms (GCM) 10K type strain sequencing project: providing services to taxonomists for standard genome sequencing and annotation.</title>
        <authorList>
            <consortium name="The Broad Institute Genomics Platform"/>
            <consortium name="The Broad Institute Genome Sequencing Center for Infectious Disease"/>
            <person name="Wu L."/>
            <person name="Ma J."/>
        </authorList>
    </citation>
    <scope>NUCLEOTIDE SEQUENCE [LARGE SCALE GENOMIC DNA]</scope>
    <source>
        <strain evidence="2">JCM 6238</strain>
    </source>
</reference>
<dbReference type="Proteomes" id="UP001501584">
    <property type="component" value="Unassembled WGS sequence"/>
</dbReference>
<dbReference type="EMBL" id="BAAASX010000011">
    <property type="protein sequence ID" value="GAA2349211.1"/>
    <property type="molecule type" value="Genomic_DNA"/>
</dbReference>
<proteinExistence type="predicted"/>
<name>A0ABP5TBQ7_9ACTN</name>
<organism evidence="1 2">
    <name type="scientific">Glycomyces rutgersensis</name>
    <dbReference type="NCBI Taxonomy" id="58115"/>
    <lineage>
        <taxon>Bacteria</taxon>
        <taxon>Bacillati</taxon>
        <taxon>Actinomycetota</taxon>
        <taxon>Actinomycetes</taxon>
        <taxon>Glycomycetales</taxon>
        <taxon>Glycomycetaceae</taxon>
        <taxon>Glycomyces</taxon>
    </lineage>
</organism>